<comment type="caution">
    <text evidence="1">The sequence shown here is derived from an EMBL/GenBank/DDBJ whole genome shotgun (WGS) entry which is preliminary data.</text>
</comment>
<accession>A0AAN8NZY6</accession>
<proteinExistence type="predicted"/>
<organism evidence="1 2">
    <name type="scientific">Polyplax serrata</name>
    <name type="common">Common mouse louse</name>
    <dbReference type="NCBI Taxonomy" id="468196"/>
    <lineage>
        <taxon>Eukaryota</taxon>
        <taxon>Metazoa</taxon>
        <taxon>Ecdysozoa</taxon>
        <taxon>Arthropoda</taxon>
        <taxon>Hexapoda</taxon>
        <taxon>Insecta</taxon>
        <taxon>Pterygota</taxon>
        <taxon>Neoptera</taxon>
        <taxon>Paraneoptera</taxon>
        <taxon>Psocodea</taxon>
        <taxon>Troctomorpha</taxon>
        <taxon>Phthiraptera</taxon>
        <taxon>Anoplura</taxon>
        <taxon>Polyplacidae</taxon>
        <taxon>Polyplax</taxon>
    </lineage>
</organism>
<reference evidence="1 2" key="1">
    <citation type="submission" date="2023-10" db="EMBL/GenBank/DDBJ databases">
        <title>Genomes of two closely related lineages of the louse Polyplax serrata with different host specificities.</title>
        <authorList>
            <person name="Martinu J."/>
            <person name="Tarabai H."/>
            <person name="Stefka J."/>
            <person name="Hypsa V."/>
        </authorList>
    </citation>
    <scope>NUCLEOTIDE SEQUENCE [LARGE SCALE GENOMIC DNA]</scope>
    <source>
        <strain evidence="1">HR10_N</strain>
    </source>
</reference>
<sequence>MLEAHIFEITTVKGGPILDKKVVNPIKSVGRTQKVLCLCVHSRKTCLRNTEKVWLYVGKLIKRSKFTGTYCIRLLIETEPFLCFPPSTVGTVD</sequence>
<name>A0AAN8NZY6_POLSC</name>
<evidence type="ECO:0000313" key="2">
    <source>
        <dbReference type="Proteomes" id="UP001372834"/>
    </source>
</evidence>
<dbReference type="AlphaFoldDB" id="A0AAN8NZY6"/>
<protein>
    <submittedName>
        <fullName evidence="1">Uncharacterized protein</fullName>
    </submittedName>
</protein>
<gene>
    <name evidence="1" type="ORF">RUM43_005399</name>
</gene>
<dbReference type="Proteomes" id="UP001372834">
    <property type="component" value="Unassembled WGS sequence"/>
</dbReference>
<evidence type="ECO:0000313" key="1">
    <source>
        <dbReference type="EMBL" id="KAK6625108.1"/>
    </source>
</evidence>
<dbReference type="EMBL" id="JAWJWE010000037">
    <property type="protein sequence ID" value="KAK6625108.1"/>
    <property type="molecule type" value="Genomic_DNA"/>
</dbReference>